<proteinExistence type="predicted"/>
<evidence type="ECO:0000313" key="2">
    <source>
        <dbReference type="EMBL" id="KTW32463.1"/>
    </source>
</evidence>
<dbReference type="RefSeq" id="XP_018231155.1">
    <property type="nucleotide sequence ID" value="XM_018372819.1"/>
</dbReference>
<keyword evidence="3" id="KW-1185">Reference proteome</keyword>
<gene>
    <name evidence="2" type="ORF">T551_00553</name>
</gene>
<reference evidence="3" key="1">
    <citation type="journal article" date="2016" name="Nat. Commun.">
        <title>Genome analysis of three Pneumocystis species reveals adaptation mechanisms to life exclusively in mammalian hosts.</title>
        <authorList>
            <person name="Ma L."/>
            <person name="Chen Z."/>
            <person name="Huang D.W."/>
            <person name="Kutty G."/>
            <person name="Ishihara M."/>
            <person name="Wang H."/>
            <person name="Abouelleil A."/>
            <person name="Bishop L."/>
            <person name="Davey E."/>
            <person name="Deng R."/>
            <person name="Deng X."/>
            <person name="Fan L."/>
            <person name="Fantoni G."/>
            <person name="Fitzgerald M."/>
            <person name="Gogineni E."/>
            <person name="Goldberg J.M."/>
            <person name="Handley G."/>
            <person name="Hu X."/>
            <person name="Huber C."/>
            <person name="Jiao X."/>
            <person name="Jones K."/>
            <person name="Levin J.Z."/>
            <person name="Liu Y."/>
            <person name="Macdonald P."/>
            <person name="Melnikov A."/>
            <person name="Raley C."/>
            <person name="Sassi M."/>
            <person name="Sherman B.T."/>
            <person name="Song X."/>
            <person name="Sykes S."/>
            <person name="Tran B."/>
            <person name="Walsh L."/>
            <person name="Xia Y."/>
            <person name="Yang J."/>
            <person name="Young S."/>
            <person name="Zeng Q."/>
            <person name="Zheng X."/>
            <person name="Stephens R."/>
            <person name="Nusbaum C."/>
            <person name="Birren B.W."/>
            <person name="Azadi P."/>
            <person name="Lempicki R.A."/>
            <person name="Cuomo C.A."/>
            <person name="Kovacs J.A."/>
        </authorList>
    </citation>
    <scope>NUCLEOTIDE SEQUENCE [LARGE SCALE GENOMIC DNA]</scope>
    <source>
        <strain evidence="3">RU7</strain>
    </source>
</reference>
<feature type="transmembrane region" description="Helical" evidence="1">
    <location>
        <begin position="166"/>
        <end position="187"/>
    </location>
</feature>
<keyword evidence="1" id="KW-1133">Transmembrane helix</keyword>
<keyword evidence="1" id="KW-0472">Membrane</keyword>
<sequence>MIDVQLDANEKARLRRKARQEKILGHESERLTKIMQVSYPRSASETKKASVSRDVFSKTANQKDDEFSGSYGQNVLGNPLYPGDDPSFDTNMLDIMSFFEKNTSFLPKDFSEPVFRIFAPFLKSMFFSYTENGSFRSPDNPASSPDSSEPIIGISVGEKWWKRIHFVWMVFFLFKVVLGHTGFLGTLDDRLSHTMGQVGCISPQLPCSASF</sequence>
<evidence type="ECO:0000256" key="1">
    <source>
        <dbReference type="SAM" id="Phobius"/>
    </source>
</evidence>
<accession>A0A0W4ZVR0</accession>
<dbReference type="STRING" id="1408657.A0A0W4ZVR0"/>
<evidence type="ECO:0000313" key="3">
    <source>
        <dbReference type="Proteomes" id="UP000053447"/>
    </source>
</evidence>
<dbReference type="EMBL" id="LFWA01000002">
    <property type="protein sequence ID" value="KTW32463.1"/>
    <property type="molecule type" value="Genomic_DNA"/>
</dbReference>
<dbReference type="OrthoDB" id="5373766at2759"/>
<name>A0A0W4ZVR0_PNEJ7</name>
<comment type="caution">
    <text evidence="2">The sequence shown here is derived from an EMBL/GenBank/DDBJ whole genome shotgun (WGS) entry which is preliminary data.</text>
</comment>
<dbReference type="GeneID" id="28939074"/>
<dbReference type="AlphaFoldDB" id="A0A0W4ZVR0"/>
<dbReference type="Proteomes" id="UP000053447">
    <property type="component" value="Unassembled WGS sequence"/>
</dbReference>
<dbReference type="VEuPathDB" id="FungiDB:T551_00553"/>
<organism evidence="2 3">
    <name type="scientific">Pneumocystis jirovecii (strain RU7)</name>
    <name type="common">Human pneumocystis pneumonia agent</name>
    <dbReference type="NCBI Taxonomy" id="1408657"/>
    <lineage>
        <taxon>Eukaryota</taxon>
        <taxon>Fungi</taxon>
        <taxon>Dikarya</taxon>
        <taxon>Ascomycota</taxon>
        <taxon>Taphrinomycotina</taxon>
        <taxon>Pneumocystomycetes</taxon>
        <taxon>Pneumocystaceae</taxon>
        <taxon>Pneumocystis</taxon>
    </lineage>
</organism>
<keyword evidence="1" id="KW-0812">Transmembrane</keyword>
<protein>
    <submittedName>
        <fullName evidence="2">Uncharacterized protein</fullName>
    </submittedName>
</protein>